<keyword evidence="1" id="KW-0596">Phosphopantetheine</keyword>
<gene>
    <name evidence="4" type="ORF">LCGC14_3016260</name>
</gene>
<dbReference type="InterPro" id="IPR000873">
    <property type="entry name" value="AMP-dep_synth/lig_dom"/>
</dbReference>
<dbReference type="Gene3D" id="3.40.50.12780">
    <property type="entry name" value="N-terminal domain of ligase-like"/>
    <property type="match status" value="1"/>
</dbReference>
<organism evidence="4">
    <name type="scientific">marine sediment metagenome</name>
    <dbReference type="NCBI Taxonomy" id="412755"/>
    <lineage>
        <taxon>unclassified sequences</taxon>
        <taxon>metagenomes</taxon>
        <taxon>ecological metagenomes</taxon>
    </lineage>
</organism>
<evidence type="ECO:0000256" key="1">
    <source>
        <dbReference type="ARBA" id="ARBA00022450"/>
    </source>
</evidence>
<reference evidence="4" key="1">
    <citation type="journal article" date="2015" name="Nature">
        <title>Complex archaea that bridge the gap between prokaryotes and eukaryotes.</title>
        <authorList>
            <person name="Spang A."/>
            <person name="Saw J.H."/>
            <person name="Jorgensen S.L."/>
            <person name="Zaremba-Niedzwiedzka K."/>
            <person name="Martijn J."/>
            <person name="Lind A.E."/>
            <person name="van Eijk R."/>
            <person name="Schleper C."/>
            <person name="Guy L."/>
            <person name="Ettema T.J."/>
        </authorList>
    </citation>
    <scope>NUCLEOTIDE SEQUENCE</scope>
</reference>
<name>A0A0F8Z493_9ZZZZ</name>
<sequence>ILKAGGVYIPVDPLEPNDRINSILQDSNPFCILTNSYLKKRYIHHKIVYIDKLKTKKTYNPNIFLSEKHLAYIIYTSGSTGKPKGVEIEHKSINDRVLWKKAAYPLDSTDVMLHTYSFNFDGSIINYFFHI</sequence>
<accession>A0A0F8Z493</accession>
<proteinExistence type="predicted"/>
<keyword evidence="2" id="KW-0597">Phosphoprotein</keyword>
<dbReference type="Pfam" id="PF00501">
    <property type="entry name" value="AMP-binding"/>
    <property type="match status" value="1"/>
</dbReference>
<dbReference type="PRINTS" id="PR00154">
    <property type="entry name" value="AMPBINDING"/>
</dbReference>
<dbReference type="SUPFAM" id="SSF56801">
    <property type="entry name" value="Acetyl-CoA synthetase-like"/>
    <property type="match status" value="1"/>
</dbReference>
<feature type="domain" description="AMP-dependent synthetase/ligase" evidence="3">
    <location>
        <begin position="1"/>
        <end position="125"/>
    </location>
</feature>
<dbReference type="InterPro" id="IPR020845">
    <property type="entry name" value="AMP-binding_CS"/>
</dbReference>
<comment type="caution">
    <text evidence="4">The sequence shown here is derived from an EMBL/GenBank/DDBJ whole genome shotgun (WGS) entry which is preliminary data.</text>
</comment>
<dbReference type="InterPro" id="IPR042099">
    <property type="entry name" value="ANL_N_sf"/>
</dbReference>
<evidence type="ECO:0000313" key="4">
    <source>
        <dbReference type="EMBL" id="KKK61244.1"/>
    </source>
</evidence>
<dbReference type="PANTHER" id="PTHR44845">
    <property type="entry name" value="CARRIER DOMAIN-CONTAINING PROTEIN"/>
    <property type="match status" value="1"/>
</dbReference>
<evidence type="ECO:0000259" key="3">
    <source>
        <dbReference type="Pfam" id="PF00501"/>
    </source>
</evidence>
<dbReference type="InterPro" id="IPR020459">
    <property type="entry name" value="AMP-binding"/>
</dbReference>
<protein>
    <recommendedName>
        <fullName evidence="3">AMP-dependent synthetase/ligase domain-containing protein</fullName>
    </recommendedName>
</protein>
<dbReference type="PANTHER" id="PTHR44845:SF7">
    <property type="entry name" value="PLIPASTATIN SYNTHASE SUBUNIT D"/>
    <property type="match status" value="1"/>
</dbReference>
<dbReference type="PROSITE" id="PS00455">
    <property type="entry name" value="AMP_BINDING"/>
    <property type="match status" value="1"/>
</dbReference>
<dbReference type="EMBL" id="LAZR01062572">
    <property type="protein sequence ID" value="KKK61244.1"/>
    <property type="molecule type" value="Genomic_DNA"/>
</dbReference>
<evidence type="ECO:0000256" key="2">
    <source>
        <dbReference type="ARBA" id="ARBA00022553"/>
    </source>
</evidence>
<dbReference type="AlphaFoldDB" id="A0A0F8Z493"/>
<feature type="non-terminal residue" evidence="4">
    <location>
        <position position="1"/>
    </location>
</feature>